<dbReference type="AlphaFoldDB" id="A0A517U6V4"/>
<keyword evidence="1" id="KW-0645">Protease</keyword>
<gene>
    <name evidence="8" type="ORF">I41_56050</name>
</gene>
<keyword evidence="9" id="KW-1185">Reference proteome</keyword>
<dbReference type="InterPro" id="IPR020891">
    <property type="entry name" value="UPF0758_CS"/>
</dbReference>
<dbReference type="PANTHER" id="PTHR30471:SF3">
    <property type="entry name" value="UPF0758 PROTEIN YEES-RELATED"/>
    <property type="match status" value="1"/>
</dbReference>
<evidence type="ECO:0000256" key="1">
    <source>
        <dbReference type="ARBA" id="ARBA00022670"/>
    </source>
</evidence>
<keyword evidence="4" id="KW-0862">Zinc</keyword>
<evidence type="ECO:0000313" key="8">
    <source>
        <dbReference type="EMBL" id="QDT76355.1"/>
    </source>
</evidence>
<dbReference type="InterPro" id="IPR001405">
    <property type="entry name" value="UPF0758"/>
</dbReference>
<dbReference type="Gene3D" id="3.40.140.10">
    <property type="entry name" value="Cytidine Deaminase, domain 2"/>
    <property type="match status" value="1"/>
</dbReference>
<dbReference type="CDD" id="cd08071">
    <property type="entry name" value="MPN_DUF2466"/>
    <property type="match status" value="1"/>
</dbReference>
<dbReference type="Proteomes" id="UP000317909">
    <property type="component" value="Plasmid pI41_1"/>
</dbReference>
<evidence type="ECO:0000256" key="4">
    <source>
        <dbReference type="ARBA" id="ARBA00022833"/>
    </source>
</evidence>
<dbReference type="InterPro" id="IPR025657">
    <property type="entry name" value="RadC_JAB"/>
</dbReference>
<evidence type="ECO:0000259" key="7">
    <source>
        <dbReference type="PROSITE" id="PS50249"/>
    </source>
</evidence>
<evidence type="ECO:0000256" key="5">
    <source>
        <dbReference type="ARBA" id="ARBA00023049"/>
    </source>
</evidence>
<organism evidence="8 9">
    <name type="scientific">Lacipirellula limnantheis</name>
    <dbReference type="NCBI Taxonomy" id="2528024"/>
    <lineage>
        <taxon>Bacteria</taxon>
        <taxon>Pseudomonadati</taxon>
        <taxon>Planctomycetota</taxon>
        <taxon>Planctomycetia</taxon>
        <taxon>Pirellulales</taxon>
        <taxon>Lacipirellulaceae</taxon>
        <taxon>Lacipirellula</taxon>
    </lineage>
</organism>
<dbReference type="PROSITE" id="PS50249">
    <property type="entry name" value="MPN"/>
    <property type="match status" value="1"/>
</dbReference>
<keyword evidence="2" id="KW-0479">Metal-binding</keyword>
<dbReference type="EMBL" id="CP036340">
    <property type="protein sequence ID" value="QDT76355.1"/>
    <property type="molecule type" value="Genomic_DNA"/>
</dbReference>
<dbReference type="PROSITE" id="PS01302">
    <property type="entry name" value="UPF0758"/>
    <property type="match status" value="1"/>
</dbReference>
<reference evidence="8 9" key="1">
    <citation type="submission" date="2019-02" db="EMBL/GenBank/DDBJ databases">
        <title>Deep-cultivation of Planctomycetes and their phenomic and genomic characterization uncovers novel biology.</title>
        <authorList>
            <person name="Wiegand S."/>
            <person name="Jogler M."/>
            <person name="Boedeker C."/>
            <person name="Pinto D."/>
            <person name="Vollmers J."/>
            <person name="Rivas-Marin E."/>
            <person name="Kohn T."/>
            <person name="Peeters S.H."/>
            <person name="Heuer A."/>
            <person name="Rast P."/>
            <person name="Oberbeckmann S."/>
            <person name="Bunk B."/>
            <person name="Jeske O."/>
            <person name="Meyerdierks A."/>
            <person name="Storesund J.E."/>
            <person name="Kallscheuer N."/>
            <person name="Luecker S."/>
            <person name="Lage O.M."/>
            <person name="Pohl T."/>
            <person name="Merkel B.J."/>
            <person name="Hornburger P."/>
            <person name="Mueller R.-W."/>
            <person name="Bruemmer F."/>
            <person name="Labrenz M."/>
            <person name="Spormann A.M."/>
            <person name="Op den Camp H."/>
            <person name="Overmann J."/>
            <person name="Amann R."/>
            <person name="Jetten M.S.M."/>
            <person name="Mascher T."/>
            <person name="Medema M.H."/>
            <person name="Devos D.P."/>
            <person name="Kaster A.-K."/>
            <person name="Ovreas L."/>
            <person name="Rohde M."/>
            <person name="Galperin M.Y."/>
            <person name="Jogler C."/>
        </authorList>
    </citation>
    <scope>NUCLEOTIDE SEQUENCE [LARGE SCALE GENOMIC DNA]</scope>
    <source>
        <strain evidence="8 9">I41</strain>
        <plasmid evidence="9">pi41_1</plasmid>
    </source>
</reference>
<dbReference type="Pfam" id="PF04002">
    <property type="entry name" value="RadC"/>
    <property type="match status" value="1"/>
</dbReference>
<protein>
    <recommendedName>
        <fullName evidence="7">MPN domain-containing protein</fullName>
    </recommendedName>
</protein>
<keyword evidence="8" id="KW-0614">Plasmid</keyword>
<proteinExistence type="predicted"/>
<name>A0A517U6V4_9BACT</name>
<evidence type="ECO:0000256" key="2">
    <source>
        <dbReference type="ARBA" id="ARBA00022723"/>
    </source>
</evidence>
<dbReference type="GO" id="GO:0008237">
    <property type="term" value="F:metallopeptidase activity"/>
    <property type="evidence" value="ECO:0007669"/>
    <property type="project" value="UniProtKB-KW"/>
</dbReference>
<evidence type="ECO:0000256" key="6">
    <source>
        <dbReference type="SAM" id="MobiDB-lite"/>
    </source>
</evidence>
<evidence type="ECO:0000256" key="3">
    <source>
        <dbReference type="ARBA" id="ARBA00022801"/>
    </source>
</evidence>
<dbReference type="PANTHER" id="PTHR30471">
    <property type="entry name" value="DNA REPAIR PROTEIN RADC"/>
    <property type="match status" value="1"/>
</dbReference>
<geneLocation type="plasmid" evidence="9">
    <name>pi41_1</name>
</geneLocation>
<dbReference type="KEGG" id="llh:I41_56050"/>
<keyword evidence="5" id="KW-0482">Metalloprotease</keyword>
<dbReference type="GO" id="GO:0006508">
    <property type="term" value="P:proteolysis"/>
    <property type="evidence" value="ECO:0007669"/>
    <property type="project" value="UniProtKB-KW"/>
</dbReference>
<dbReference type="InterPro" id="IPR037518">
    <property type="entry name" value="MPN"/>
</dbReference>
<feature type="domain" description="MPN" evidence="7">
    <location>
        <begin position="68"/>
        <end position="194"/>
    </location>
</feature>
<dbReference type="GO" id="GO:0046872">
    <property type="term" value="F:metal ion binding"/>
    <property type="evidence" value="ECO:0007669"/>
    <property type="project" value="UniProtKB-KW"/>
</dbReference>
<feature type="compositionally biased region" description="Basic residues" evidence="6">
    <location>
        <begin position="1"/>
        <end position="10"/>
    </location>
</feature>
<keyword evidence="3" id="KW-0378">Hydrolase</keyword>
<sequence>MKTLRKKRNTKSPTGRSRRSVLQELTAIRSELADISEALRRRPSCSSQHLSRYLSESEAARYQLGSTRFRNSSDTIRFCKEHFQSLIERGLQEEMHVLTFNVGNRVIRSHQVTVGLLNSTQVHAREIFRPAILDAAASIMLVHNHPSGNPEPSSEDIKVSEQIEAAGKLIGIKVLDHIVVARDGCTSINDYRDNRTLIG</sequence>
<feature type="region of interest" description="Disordered" evidence="6">
    <location>
        <begin position="1"/>
        <end position="20"/>
    </location>
</feature>
<accession>A0A517U6V4</accession>
<evidence type="ECO:0000313" key="9">
    <source>
        <dbReference type="Proteomes" id="UP000317909"/>
    </source>
</evidence>